<evidence type="ECO:0000313" key="3">
    <source>
        <dbReference type="EMBL" id="OLO43468.1"/>
    </source>
</evidence>
<dbReference type="AlphaFoldDB" id="A0A1Q8V5Z0"/>
<dbReference type="EMBL" id="MSKJ01000025">
    <property type="protein sequence ID" value="OLO43468.1"/>
    <property type="molecule type" value="Genomic_DNA"/>
</dbReference>
<proteinExistence type="predicted"/>
<feature type="transmembrane region" description="Helical" evidence="2">
    <location>
        <begin position="162"/>
        <end position="182"/>
    </location>
</feature>
<feature type="region of interest" description="Disordered" evidence="1">
    <location>
        <begin position="1"/>
        <end position="40"/>
    </location>
</feature>
<accession>A0A1Q8V5Z0</accession>
<evidence type="ECO:0000313" key="4">
    <source>
        <dbReference type="Proteomes" id="UP000186857"/>
    </source>
</evidence>
<evidence type="ECO:0000256" key="1">
    <source>
        <dbReference type="SAM" id="MobiDB-lite"/>
    </source>
</evidence>
<evidence type="ECO:0000256" key="2">
    <source>
        <dbReference type="SAM" id="Phobius"/>
    </source>
</evidence>
<organism evidence="3 4">
    <name type="scientific">Actinomyces oris</name>
    <dbReference type="NCBI Taxonomy" id="544580"/>
    <lineage>
        <taxon>Bacteria</taxon>
        <taxon>Bacillati</taxon>
        <taxon>Actinomycetota</taxon>
        <taxon>Actinomycetes</taxon>
        <taxon>Actinomycetales</taxon>
        <taxon>Actinomycetaceae</taxon>
        <taxon>Actinomyces</taxon>
    </lineage>
</organism>
<sequence length="704" mass="75566">MGAMPPVTSPADAGRDNTASTDPIDTSTGQASDTEARETGRGAAGITQRLLHVLPAMRTGALLSVIGAVVLFFAWPSGVYTFTLWSTPPAVIAAFWFMTIILRPLPSRFRDPAHGSRITVIRTAVAVLAMSGIAVFAAWMTWECLSTWSSVLSHTGINAVELVAIAVGAVGLALLSITDILIRTIRAAVLPPELYRRTWWTRLRRPRRPVQHPEGPRRRTLARATLVLAPSVILAGAAALPLSRPKRVIQKPAAPSAAENLPAYPTSLAGKPAWVKDIDNVLDIVAGAAGPVIHTADGVMGLKPTDGSVLWSYERPGSTYLETFNRLPNFIGNRFHRTLTVSPNHRYVAFRLAGPEQTGDVRDIDQSAITIVLDTVTGQVAIDHLSDDGVLQITDSAIMDGSKIYTIDSDTETWDFDEHGSTPFSQGMKYSGTAGHSTFIVNADADSESGQGDRNPQYGRLSLVSQDNPEQVHTSPPSVLTTEYPNAICIDGWTVVYRDGAPTSANGSFHQGWEMQAVTLDSLVSEEGSQQQRHDLRRSAGINDTASITTGKIVTLPGTPSSSAQKTLTEHSFGSWEEPRTVSAVFDPSTQKLLPMDQPSGLIRAVRVSPTSTLDSLEARVRVAPMGHGEEVSFPISPGSIFHPPGSDEYNPDMKDIAIALDDSSEVSALHAPGANIIILNPTAQPNDHPHTYRLFGLTEGATT</sequence>
<protein>
    <submittedName>
        <fullName evidence="3">Uncharacterized protein</fullName>
    </submittedName>
</protein>
<dbReference type="Proteomes" id="UP000186857">
    <property type="component" value="Unassembled WGS sequence"/>
</dbReference>
<reference evidence="3 4" key="1">
    <citation type="submission" date="2016-12" db="EMBL/GenBank/DDBJ databases">
        <title>Genomic Comparison of strains in the 'Actinomyces naeslundii' Group.</title>
        <authorList>
            <person name="Mughal S.R."/>
            <person name="Do T."/>
            <person name="Gilbert S.C."/>
            <person name="Witherden E.A."/>
            <person name="Didelot X."/>
            <person name="Beighton D."/>
        </authorList>
    </citation>
    <scope>NUCLEOTIDE SEQUENCE [LARGE SCALE GENOMIC DNA]</scope>
    <source>
        <strain evidence="3 4">CCUG 33920</strain>
    </source>
</reference>
<feature type="transmembrane region" description="Helical" evidence="2">
    <location>
        <begin position="123"/>
        <end position="142"/>
    </location>
</feature>
<keyword evidence="2" id="KW-0812">Transmembrane</keyword>
<comment type="caution">
    <text evidence="3">The sequence shown here is derived from an EMBL/GenBank/DDBJ whole genome shotgun (WGS) entry which is preliminary data.</text>
</comment>
<feature type="transmembrane region" description="Helical" evidence="2">
    <location>
        <begin position="82"/>
        <end position="102"/>
    </location>
</feature>
<keyword evidence="2" id="KW-0472">Membrane</keyword>
<feature type="compositionally biased region" description="Polar residues" evidence="1">
    <location>
        <begin position="463"/>
        <end position="479"/>
    </location>
</feature>
<name>A0A1Q8V5Z0_9ACTO</name>
<gene>
    <name evidence="3" type="ORF">BKH29_10215</name>
</gene>
<feature type="transmembrane region" description="Helical" evidence="2">
    <location>
        <begin position="221"/>
        <end position="242"/>
    </location>
</feature>
<feature type="region of interest" description="Disordered" evidence="1">
    <location>
        <begin position="445"/>
        <end position="479"/>
    </location>
</feature>
<feature type="transmembrane region" description="Helical" evidence="2">
    <location>
        <begin position="59"/>
        <end position="76"/>
    </location>
</feature>
<feature type="compositionally biased region" description="Polar residues" evidence="1">
    <location>
        <begin position="17"/>
        <end position="33"/>
    </location>
</feature>
<keyword evidence="2" id="KW-1133">Transmembrane helix</keyword>